<evidence type="ECO:0000313" key="1">
    <source>
        <dbReference type="EMBL" id="HJF93162.1"/>
    </source>
</evidence>
<name>A0A921LF46_9FIRM</name>
<protein>
    <recommendedName>
        <fullName evidence="3">Transposase (putative) YhgA-like domain-containing protein</fullName>
    </recommendedName>
</protein>
<proteinExistence type="predicted"/>
<accession>A0A921LF46</accession>
<dbReference type="AlphaFoldDB" id="A0A921LF46"/>
<sequence>MYPVPNRNYKSPLFTMLFSDKKELLGLYNAVSGKQYKDPGALRVNTLENAIYMAIKNDLSFVIDSQLSLYEHQSTYSPNLPLRMLLYLADLYADLTKNENLYGRKKVKLPPPRFIIFYNGEEAQPDRRILKLSDLYEVEEEEHKLELEAVMLNINAGHNPELMKACRTLADYARYTACIRRHAAEMPIEEAVERTITECIREGILEEFLRKYRAEAKRMSIYEYDQARHIRQEREEARKEEKKNIAVNLARMGMTAEQIAKAVEEESAVVEKWLTERS</sequence>
<dbReference type="Proteomes" id="UP000769156">
    <property type="component" value="Unassembled WGS sequence"/>
</dbReference>
<evidence type="ECO:0008006" key="3">
    <source>
        <dbReference type="Google" id="ProtNLM"/>
    </source>
</evidence>
<comment type="caution">
    <text evidence="1">The sequence shown here is derived from an EMBL/GenBank/DDBJ whole genome shotgun (WGS) entry which is preliminary data.</text>
</comment>
<dbReference type="EMBL" id="DYVY01000001">
    <property type="protein sequence ID" value="HJF93162.1"/>
    <property type="molecule type" value="Genomic_DNA"/>
</dbReference>
<reference evidence="1" key="2">
    <citation type="submission" date="2021-09" db="EMBL/GenBank/DDBJ databases">
        <authorList>
            <person name="Gilroy R."/>
        </authorList>
    </citation>
    <scope>NUCLEOTIDE SEQUENCE</scope>
    <source>
        <strain evidence="1">ChiSjej5B23-16112</strain>
    </source>
</reference>
<gene>
    <name evidence="1" type="ORF">K8V82_00010</name>
</gene>
<reference evidence="1" key="1">
    <citation type="journal article" date="2021" name="PeerJ">
        <title>Extensive microbial diversity within the chicken gut microbiome revealed by metagenomics and culture.</title>
        <authorList>
            <person name="Gilroy R."/>
            <person name="Ravi A."/>
            <person name="Getino M."/>
            <person name="Pursley I."/>
            <person name="Horton D.L."/>
            <person name="Alikhan N.F."/>
            <person name="Baker D."/>
            <person name="Gharbi K."/>
            <person name="Hall N."/>
            <person name="Watson M."/>
            <person name="Adriaenssens E.M."/>
            <person name="Foster-Nyarko E."/>
            <person name="Jarju S."/>
            <person name="Secka A."/>
            <person name="Antonio M."/>
            <person name="Oren A."/>
            <person name="Chaudhuri R.R."/>
            <person name="La Ragione R."/>
            <person name="Hildebrand F."/>
            <person name="Pallen M.J."/>
        </authorList>
    </citation>
    <scope>NUCLEOTIDE SEQUENCE</scope>
    <source>
        <strain evidence="1">ChiSjej5B23-16112</strain>
    </source>
</reference>
<evidence type="ECO:0000313" key="2">
    <source>
        <dbReference type="Proteomes" id="UP000769156"/>
    </source>
</evidence>
<organism evidence="1 2">
    <name type="scientific">Lachnoclostridium phocaeense</name>
    <dbReference type="NCBI Taxonomy" id="1871021"/>
    <lineage>
        <taxon>Bacteria</taxon>
        <taxon>Bacillati</taxon>
        <taxon>Bacillota</taxon>
        <taxon>Clostridia</taxon>
        <taxon>Lachnospirales</taxon>
        <taxon>Lachnospiraceae</taxon>
    </lineage>
</organism>